<organism evidence="1 2">
    <name type="scientific">Ambrosia artemisiifolia</name>
    <name type="common">Common ragweed</name>
    <dbReference type="NCBI Taxonomy" id="4212"/>
    <lineage>
        <taxon>Eukaryota</taxon>
        <taxon>Viridiplantae</taxon>
        <taxon>Streptophyta</taxon>
        <taxon>Embryophyta</taxon>
        <taxon>Tracheophyta</taxon>
        <taxon>Spermatophyta</taxon>
        <taxon>Magnoliopsida</taxon>
        <taxon>eudicotyledons</taxon>
        <taxon>Gunneridae</taxon>
        <taxon>Pentapetalae</taxon>
        <taxon>asterids</taxon>
        <taxon>campanulids</taxon>
        <taxon>Asterales</taxon>
        <taxon>Asteraceae</taxon>
        <taxon>Asteroideae</taxon>
        <taxon>Heliantheae alliance</taxon>
        <taxon>Heliantheae</taxon>
        <taxon>Ambrosia</taxon>
    </lineage>
</organism>
<name>A0AAD5BL49_AMBAR</name>
<keyword evidence="2" id="KW-1185">Reference proteome</keyword>
<dbReference type="Proteomes" id="UP001206925">
    <property type="component" value="Unassembled WGS sequence"/>
</dbReference>
<dbReference type="EMBL" id="JAMZMK010012060">
    <property type="protein sequence ID" value="KAI7725099.1"/>
    <property type="molecule type" value="Genomic_DNA"/>
</dbReference>
<reference evidence="1" key="1">
    <citation type="submission" date="2022-06" db="EMBL/GenBank/DDBJ databases">
        <title>Uncovering the hologenomic basis of an extraordinary plant invasion.</title>
        <authorList>
            <person name="Bieker V.C."/>
            <person name="Martin M.D."/>
            <person name="Gilbert T."/>
            <person name="Hodgins K."/>
            <person name="Battlay P."/>
            <person name="Petersen B."/>
            <person name="Wilson J."/>
        </authorList>
    </citation>
    <scope>NUCLEOTIDE SEQUENCE</scope>
    <source>
        <strain evidence="1">AA19_3_7</strain>
        <tissue evidence="1">Leaf</tissue>
    </source>
</reference>
<comment type="caution">
    <text evidence="1">The sequence shown here is derived from an EMBL/GenBank/DDBJ whole genome shotgun (WGS) entry which is preliminary data.</text>
</comment>
<dbReference type="AlphaFoldDB" id="A0AAD5BL49"/>
<gene>
    <name evidence="1" type="ORF">M8C21_026470</name>
</gene>
<evidence type="ECO:0000313" key="2">
    <source>
        <dbReference type="Proteomes" id="UP001206925"/>
    </source>
</evidence>
<accession>A0AAD5BL49</accession>
<protein>
    <submittedName>
        <fullName evidence="1">Uncharacterized protein</fullName>
    </submittedName>
</protein>
<evidence type="ECO:0000313" key="1">
    <source>
        <dbReference type="EMBL" id="KAI7725099.1"/>
    </source>
</evidence>
<sequence>MRYEAKGAKIVQERRDYQVTTPDTHSILYFDAVMHRWKFLALIRGNERLNARLHFKEN</sequence>
<proteinExistence type="predicted"/>